<dbReference type="Proteomes" id="UP000275385">
    <property type="component" value="Unassembled WGS sequence"/>
</dbReference>
<reference evidence="1 2" key="1">
    <citation type="submission" date="2018-08" db="EMBL/GenBank/DDBJ databases">
        <title>Draft genome of the lignicolous fungus Coniochaeta pulveracea.</title>
        <authorList>
            <person name="Borstlap C.J."/>
            <person name="De Witt R.N."/>
            <person name="Botha A."/>
            <person name="Volschenk H."/>
        </authorList>
    </citation>
    <scope>NUCLEOTIDE SEQUENCE [LARGE SCALE GENOMIC DNA]</scope>
    <source>
        <strain evidence="1 2">CAB683</strain>
    </source>
</reference>
<comment type="caution">
    <text evidence="1">The sequence shown here is derived from an EMBL/GenBank/DDBJ whole genome shotgun (WGS) entry which is preliminary data.</text>
</comment>
<accession>A0A420YGK2</accession>
<proteinExistence type="predicted"/>
<keyword evidence="2" id="KW-1185">Reference proteome</keyword>
<dbReference type="AlphaFoldDB" id="A0A420YGK2"/>
<name>A0A420YGK2_9PEZI</name>
<protein>
    <submittedName>
        <fullName evidence="1">Uncharacterized protein</fullName>
    </submittedName>
</protein>
<evidence type="ECO:0000313" key="2">
    <source>
        <dbReference type="Proteomes" id="UP000275385"/>
    </source>
</evidence>
<dbReference type="EMBL" id="QVQW01000011">
    <property type="protein sequence ID" value="RKU46994.1"/>
    <property type="molecule type" value="Genomic_DNA"/>
</dbReference>
<evidence type="ECO:0000313" key="1">
    <source>
        <dbReference type="EMBL" id="RKU46994.1"/>
    </source>
</evidence>
<organism evidence="1 2">
    <name type="scientific">Coniochaeta pulveracea</name>
    <dbReference type="NCBI Taxonomy" id="177199"/>
    <lineage>
        <taxon>Eukaryota</taxon>
        <taxon>Fungi</taxon>
        <taxon>Dikarya</taxon>
        <taxon>Ascomycota</taxon>
        <taxon>Pezizomycotina</taxon>
        <taxon>Sordariomycetes</taxon>
        <taxon>Sordariomycetidae</taxon>
        <taxon>Coniochaetales</taxon>
        <taxon>Coniochaetaceae</taxon>
        <taxon>Coniochaeta</taxon>
    </lineage>
</organism>
<sequence>MPTTKQKWEAAVARAETALAPWQEGMGARLTDMEKWLNKRYKPMTEQKVEEMMTSEVIIDDNWTEEDERELQEAWLTHPTRLYIVQQTKTAEGYRQIAQSCQLITRMYRCPPQKIISRDNGFRYQGRDSATMSGPFRMQLEKVALHPFFKYRVSHLVIAIG</sequence>
<gene>
    <name evidence="1" type="ORF">DL546_007674</name>
</gene>